<dbReference type="EMBL" id="JBHTBX010000004">
    <property type="protein sequence ID" value="MFC7434435.1"/>
    <property type="molecule type" value="Genomic_DNA"/>
</dbReference>
<keyword evidence="4" id="KW-1185">Reference proteome</keyword>
<evidence type="ECO:0000256" key="2">
    <source>
        <dbReference type="SAM" id="Phobius"/>
    </source>
</evidence>
<feature type="transmembrane region" description="Helical" evidence="2">
    <location>
        <begin position="157"/>
        <end position="182"/>
    </location>
</feature>
<keyword evidence="2" id="KW-0472">Membrane</keyword>
<protein>
    <submittedName>
        <fullName evidence="3">YggT family protein</fullName>
    </submittedName>
</protein>
<reference evidence="4" key="1">
    <citation type="journal article" date="2019" name="Int. J. Syst. Evol. Microbiol.">
        <title>The Global Catalogue of Microorganisms (GCM) 10K type strain sequencing project: providing services to taxonomists for standard genome sequencing and annotation.</title>
        <authorList>
            <consortium name="The Broad Institute Genomics Platform"/>
            <consortium name="The Broad Institute Genome Sequencing Center for Infectious Disease"/>
            <person name="Wu L."/>
            <person name="Ma J."/>
        </authorList>
    </citation>
    <scope>NUCLEOTIDE SEQUENCE [LARGE SCALE GENOMIC DNA]</scope>
    <source>
        <strain evidence="4">CCUG 54518</strain>
    </source>
</reference>
<dbReference type="InterPro" id="IPR003425">
    <property type="entry name" value="CCB3/YggT"/>
</dbReference>
<name>A0ABW2R8K9_9BURK</name>
<feature type="transmembrane region" description="Helical" evidence="2">
    <location>
        <begin position="120"/>
        <end position="137"/>
    </location>
</feature>
<organism evidence="3 4">
    <name type="scientific">Hydrogenophaga bisanensis</name>
    <dbReference type="NCBI Taxonomy" id="439611"/>
    <lineage>
        <taxon>Bacteria</taxon>
        <taxon>Pseudomonadati</taxon>
        <taxon>Pseudomonadota</taxon>
        <taxon>Betaproteobacteria</taxon>
        <taxon>Burkholderiales</taxon>
        <taxon>Comamonadaceae</taxon>
        <taxon>Hydrogenophaga</taxon>
    </lineage>
</organism>
<comment type="similarity">
    <text evidence="1">Belongs to the YggT family.</text>
</comment>
<comment type="caution">
    <text evidence="3">The sequence shown here is derived from an EMBL/GenBank/DDBJ whole genome shotgun (WGS) entry which is preliminary data.</text>
</comment>
<feature type="transmembrane region" description="Helical" evidence="2">
    <location>
        <begin position="6"/>
        <end position="25"/>
    </location>
</feature>
<accession>A0ABW2R8K9</accession>
<keyword evidence="2" id="KW-0812">Transmembrane</keyword>
<feature type="transmembrane region" description="Helical" evidence="2">
    <location>
        <begin position="66"/>
        <end position="89"/>
    </location>
</feature>
<evidence type="ECO:0000256" key="1">
    <source>
        <dbReference type="ARBA" id="ARBA00010894"/>
    </source>
</evidence>
<dbReference type="Proteomes" id="UP001596495">
    <property type="component" value="Unassembled WGS sequence"/>
</dbReference>
<evidence type="ECO:0000313" key="4">
    <source>
        <dbReference type="Proteomes" id="UP001596495"/>
    </source>
</evidence>
<dbReference type="PANTHER" id="PTHR33219">
    <property type="entry name" value="YLMG HOMOLOG PROTEIN 2, CHLOROPLASTIC"/>
    <property type="match status" value="1"/>
</dbReference>
<sequence>MQILFFLLETVFFLLIGAALLRAWMNHLRIHMAAQPGRFVMAITDWLVQPVRRVLPKPMAQGRVDWGSLMSAVLLAFAYGGLWLGLAVSSVPAEASPLTSMLAIVVVGLRLLARVALQGLMVILLVYAVMSWVQPQSPLMSTLHRLCDPIVRPIRRFVPQIGGVDLSVLFLIVLLQVGLMLLA</sequence>
<dbReference type="PANTHER" id="PTHR33219:SF14">
    <property type="entry name" value="PROTEIN COFACTOR ASSEMBLY OF COMPLEX C SUBUNIT B CCB3, CHLOROPLASTIC-RELATED"/>
    <property type="match status" value="1"/>
</dbReference>
<gene>
    <name evidence="3" type="ORF">ACFQNJ_07925</name>
</gene>
<dbReference type="Pfam" id="PF02325">
    <property type="entry name" value="CCB3_YggT"/>
    <property type="match status" value="2"/>
</dbReference>
<dbReference type="RefSeq" id="WP_382255780.1">
    <property type="nucleotide sequence ID" value="NZ_JBHTBX010000004.1"/>
</dbReference>
<proteinExistence type="inferred from homology"/>
<evidence type="ECO:0000313" key="3">
    <source>
        <dbReference type="EMBL" id="MFC7434435.1"/>
    </source>
</evidence>
<keyword evidence="2" id="KW-1133">Transmembrane helix</keyword>